<evidence type="ECO:0000313" key="4">
    <source>
        <dbReference type="Proteomes" id="UP000515734"/>
    </source>
</evidence>
<accession>A0A6S6P0W2</accession>
<proteinExistence type="predicted"/>
<dbReference type="EMBL" id="AP023287">
    <property type="protein sequence ID" value="BCI53453.1"/>
    <property type="molecule type" value="Genomic_DNA"/>
</dbReference>
<dbReference type="Proteomes" id="UP000515734">
    <property type="component" value="Chromosome"/>
</dbReference>
<reference evidence="3 4" key="1">
    <citation type="submission" date="2020-07" db="EMBL/GenBank/DDBJ databases">
        <title>Complete genome sequence of Mycolicibacterium litorale like strain isolated from cardiac implantable electronic device infection.</title>
        <authorList>
            <person name="Fukano H."/>
            <person name="Miyama H."/>
            <person name="Hoshino Y."/>
        </authorList>
    </citation>
    <scope>NUCLEOTIDE SEQUENCE [LARGE SCALE GENOMIC DNA]</scope>
    <source>
        <strain evidence="3 4">NIIDNTM18</strain>
    </source>
</reference>
<evidence type="ECO:0000256" key="1">
    <source>
        <dbReference type="ARBA" id="ARBA00022801"/>
    </source>
</evidence>
<dbReference type="Gene3D" id="3.40.50.1820">
    <property type="entry name" value="alpha/beta hydrolase"/>
    <property type="match status" value="2"/>
</dbReference>
<gene>
    <name evidence="3" type="ORF">NIIDNTM18_27310</name>
</gene>
<dbReference type="RefSeq" id="WP_185296131.1">
    <property type="nucleotide sequence ID" value="NZ_AP023287.1"/>
</dbReference>
<feature type="domain" description="Xaa-Pro dipeptidyl-peptidase C-terminal" evidence="2">
    <location>
        <begin position="371"/>
        <end position="619"/>
    </location>
</feature>
<dbReference type="PANTHER" id="PTHR43056">
    <property type="entry name" value="PEPTIDASE S9 PROLYL OLIGOPEPTIDASE"/>
    <property type="match status" value="1"/>
</dbReference>
<name>A0A6S6P0W2_9MYCO</name>
<dbReference type="AlphaFoldDB" id="A0A6S6P0W2"/>
<dbReference type="PANTHER" id="PTHR43056:SF10">
    <property type="entry name" value="COCE_NOND FAMILY, PUTATIVE (AFU_ORTHOLOGUE AFUA_7G00600)-RELATED"/>
    <property type="match status" value="1"/>
</dbReference>
<dbReference type="InterPro" id="IPR008979">
    <property type="entry name" value="Galactose-bd-like_sf"/>
</dbReference>
<dbReference type="Pfam" id="PF08530">
    <property type="entry name" value="PepX_C"/>
    <property type="match status" value="1"/>
</dbReference>
<dbReference type="InterPro" id="IPR013736">
    <property type="entry name" value="Xaa-Pro_dipept_C"/>
</dbReference>
<evidence type="ECO:0000313" key="3">
    <source>
        <dbReference type="EMBL" id="BCI53453.1"/>
    </source>
</evidence>
<sequence>MANNGSDAAWYEVVRPRRLSRRMRYRSFYLTMRDGVRIAVSVYLPADADDGERRPTILHQTRYYRSMELRQPLRMILPEPTFHHIPRNALCRRRFVAGGYAWVDVDVRGAGASFGGRVCEWSPDEIRDGAEIVDWIVRQPWSNGKVGALGTSYNGGAAEFLLANRHPAVRAVAPRFAPFDAYTDIAFPGGIHATWFTKTWGRYNHALDRNAPHEVVGNWAKLVLTGVQPVQADHDRSLRDAAVAAHQANYDVHTQALSITYRDDVAPSDPFHRDPGSTVELVGTPVDESGSINVFSPHNYWRDFQASGAAVYSYSGWFDGAYANAAIKRFLTVSTPGSRLILGPWNHGGGWHVDPSQGPLKSMFDHDTELLRYFDHHLRDHATGIEAEQRVHYFTMIENRWKSADTWPPPAQPCIYYLGAERRLQPDAPDCESEVDEYVVDRSAGTGDDSRWRTQVTIGEPVRYADRAAQDARLLAYTSPPLDRDLEVTGHSVANIFVASPTGDGSIFVYLEDVDERDRVAYVTEGQLRLTNHRLSDTAPVYRQIGPYRTFKRGDAAPLVPDESVEVTFDLQPTSYLFRRGHRIRVALAGCDASHFEVLTDGPRTLTVHRDRLRPSRIELPAVPR</sequence>
<dbReference type="InterPro" id="IPR029058">
    <property type="entry name" value="AB_hydrolase_fold"/>
</dbReference>
<dbReference type="SMART" id="SM00939">
    <property type="entry name" value="PepX_C"/>
    <property type="match status" value="1"/>
</dbReference>
<dbReference type="Gene3D" id="2.60.120.260">
    <property type="entry name" value="Galactose-binding domain-like"/>
    <property type="match status" value="1"/>
</dbReference>
<dbReference type="Pfam" id="PF02129">
    <property type="entry name" value="Peptidase_S15"/>
    <property type="match status" value="1"/>
</dbReference>
<dbReference type="InterPro" id="IPR050585">
    <property type="entry name" value="Xaa-Pro_dipeptidyl-ppase/CocE"/>
</dbReference>
<dbReference type="SUPFAM" id="SSF53474">
    <property type="entry name" value="alpha/beta-Hydrolases"/>
    <property type="match status" value="1"/>
</dbReference>
<evidence type="ECO:0000259" key="2">
    <source>
        <dbReference type="SMART" id="SM00939"/>
    </source>
</evidence>
<dbReference type="NCBIfam" id="TIGR00976">
    <property type="entry name" value="CocE_NonD"/>
    <property type="match status" value="1"/>
</dbReference>
<organism evidence="3 4">
    <name type="scientific">Mycolicibacterium litorale</name>
    <dbReference type="NCBI Taxonomy" id="758802"/>
    <lineage>
        <taxon>Bacteria</taxon>
        <taxon>Bacillati</taxon>
        <taxon>Actinomycetota</taxon>
        <taxon>Actinomycetes</taxon>
        <taxon>Mycobacteriales</taxon>
        <taxon>Mycobacteriaceae</taxon>
        <taxon>Mycolicibacterium</taxon>
    </lineage>
</organism>
<dbReference type="InterPro" id="IPR000383">
    <property type="entry name" value="Xaa-Pro-like_dom"/>
</dbReference>
<keyword evidence="1" id="KW-0378">Hydrolase</keyword>
<dbReference type="GO" id="GO:0008239">
    <property type="term" value="F:dipeptidyl-peptidase activity"/>
    <property type="evidence" value="ECO:0007669"/>
    <property type="project" value="InterPro"/>
</dbReference>
<dbReference type="InterPro" id="IPR005674">
    <property type="entry name" value="CocE/Ser_esterase"/>
</dbReference>
<dbReference type="SUPFAM" id="SSF49785">
    <property type="entry name" value="Galactose-binding domain-like"/>
    <property type="match status" value="1"/>
</dbReference>
<protein>
    <submittedName>
        <fullName evidence="3">Putative serine esterase</fullName>
    </submittedName>
</protein>